<evidence type="ECO:0000313" key="5">
    <source>
        <dbReference type="Proteomes" id="UP000319014"/>
    </source>
</evidence>
<dbReference type="PANTHER" id="PTHR21115:SF0">
    <property type="entry name" value="GH06117P-RELATED"/>
    <property type="match status" value="1"/>
</dbReference>
<evidence type="ECO:0000259" key="2">
    <source>
        <dbReference type="Pfam" id="PF13930"/>
    </source>
</evidence>
<proteinExistence type="predicted"/>
<feature type="domain" description="Type VII secretion system protein EssD-like" evidence="2">
    <location>
        <begin position="877"/>
        <end position="991"/>
    </location>
</feature>
<feature type="region of interest" description="Disordered" evidence="1">
    <location>
        <begin position="1"/>
        <end position="57"/>
    </location>
</feature>
<keyword evidence="5" id="KW-1185">Reference proteome</keyword>
<dbReference type="GO" id="GO:0004519">
    <property type="term" value="F:endonuclease activity"/>
    <property type="evidence" value="ECO:0007669"/>
    <property type="project" value="UniProtKB-KW"/>
</dbReference>
<gene>
    <name evidence="4" type="ORF">SAMN06265221_102270</name>
</gene>
<dbReference type="OrthoDB" id="9783680at2"/>
<dbReference type="InterPro" id="IPR031962">
    <property type="entry name" value="DUF4781"/>
</dbReference>
<feature type="domain" description="DUF4781" evidence="3">
    <location>
        <begin position="451"/>
        <end position="631"/>
    </location>
</feature>
<dbReference type="Gene3D" id="3.40.570.10">
    <property type="entry name" value="Extracellular Endonuclease, subunit A"/>
    <property type="match status" value="1"/>
</dbReference>
<dbReference type="InterPro" id="IPR044927">
    <property type="entry name" value="Endonuclea_NS_2"/>
</dbReference>
<reference evidence="4 5" key="1">
    <citation type="submission" date="2017-05" db="EMBL/GenBank/DDBJ databases">
        <authorList>
            <person name="Varghese N."/>
            <person name="Submissions S."/>
        </authorList>
    </citation>
    <scope>NUCLEOTIDE SEQUENCE [LARGE SCALE GENOMIC DNA]</scope>
    <source>
        <strain evidence="4 5">DSM 100094</strain>
    </source>
</reference>
<keyword evidence="4" id="KW-0255">Endonuclease</keyword>
<dbReference type="PANTHER" id="PTHR21115">
    <property type="entry name" value="GH06117P-RELATED"/>
    <property type="match status" value="1"/>
</dbReference>
<keyword evidence="4" id="KW-0378">Hydrolase</keyword>
<dbReference type="Pfam" id="PF13930">
    <property type="entry name" value="Endonuclea_NS_2"/>
    <property type="match status" value="1"/>
</dbReference>
<sequence length="1008" mass="105433">MTRIFGPVPSSATPVQNPIPAARPLPGQRTADQPQQAGHNGAPPLAAAPVPRAPVTPERETQIRDWLAENADSQSGWFIFQDSDGGTRTAQALRGQSSLGQLTEAERQMLAQGAVEAWTAQDGGARRENMREAADGVANDPAARFALAQALAGPELRAQQGIAQAGAILTTPEASEAAYDGLEQALRLDAGAVAQSFDGLEPQLARLMQERPDQRAAMWQALGNGTIPASNAERMTTAMFMFEDGQGIQTQSGREAFARAIADARRPGDSSSDRIARDQMASNITAALADSDTRDMLLGQEISPEQRLWALDQIAADGRCVAPDAFDDGWESEAASRGFAAEVNDTYRARGTEPQTLGGEALRNTVGQAMGIAPDQLPQGELTEAFLAQGMDNAFYSRSDTNQALDRVADQIAQVGGPNAQVSVVPVTVTSNDEGAAVVPVFRVETDQGPQFVDHNGRRYSDLNDWEENNTLPEGKMTYAEGLDLNSTQLSHRNTPGVVDTFAEGFGKVMDGVAIAAGVVAGVAIIAGSGGTAAPLVAGGAALWMTGRAGQDLYDMQQHGQDIGDLSDPSVRGAWLEVAAGALSVGAIGGALRLGSAGAQVSPALARTVAGVGLAAEGVDALTMADQAMQLGQNWDHLSGGERAGALLNIAFWGGMAGASHMAGRTGTPDGSFAGIDQRIRMGAGAQPDTRFPLETGVDGLAPGEMRVAYDMQNGRATNIRIQSGDANPDPVQLALHIRSANQMQTAGGLSDRLGALMTGRADPPVGSSAWEARAEIDKIQRESQALAQDAANATTLADQQRIATRQRELDQALIRETRRLDAAVVDGQGFIAAPRSLDEILAQRVANGDVTRGVPAHLAPLAAPAAGAEARIDYGSLNAAGQAQGIEATITRDILDTGSKAQSSIEPPGWGGGAANHSRGHLLARMLGGSGSEEANLVTLFQQNTNSPVMSDFERLVYEAVDAGETVNYRVTPIYEEGQAMPTAVALQARGDQGLDISVTIINRDGR</sequence>
<dbReference type="Proteomes" id="UP000319014">
    <property type="component" value="Unassembled WGS sequence"/>
</dbReference>
<protein>
    <submittedName>
        <fullName evidence="4">DNA/RNA non-specific endonuclease</fullName>
    </submittedName>
</protein>
<dbReference type="EMBL" id="FXTK01000002">
    <property type="protein sequence ID" value="SMO45769.1"/>
    <property type="molecule type" value="Genomic_DNA"/>
</dbReference>
<evidence type="ECO:0000256" key="1">
    <source>
        <dbReference type="SAM" id="MobiDB-lite"/>
    </source>
</evidence>
<accession>A0A521BFB6</accession>
<dbReference type="AlphaFoldDB" id="A0A521BFB6"/>
<name>A0A521BFB6_9RHOB</name>
<keyword evidence="4" id="KW-0540">Nuclease</keyword>
<evidence type="ECO:0000259" key="3">
    <source>
        <dbReference type="Pfam" id="PF16013"/>
    </source>
</evidence>
<dbReference type="Pfam" id="PF16013">
    <property type="entry name" value="DUF4781"/>
    <property type="match status" value="1"/>
</dbReference>
<dbReference type="RefSeq" id="WP_142661805.1">
    <property type="nucleotide sequence ID" value="NZ_FXTK01000002.1"/>
</dbReference>
<dbReference type="InterPro" id="IPR044929">
    <property type="entry name" value="DNA/RNA_non-sp_Endonuclease_sf"/>
</dbReference>
<evidence type="ECO:0000313" key="4">
    <source>
        <dbReference type="EMBL" id="SMO45769.1"/>
    </source>
</evidence>
<organism evidence="4 5">
    <name type="scientific">Paracoccus laeviglucosivorans</name>
    <dbReference type="NCBI Taxonomy" id="1197861"/>
    <lineage>
        <taxon>Bacteria</taxon>
        <taxon>Pseudomonadati</taxon>
        <taxon>Pseudomonadota</taxon>
        <taxon>Alphaproteobacteria</taxon>
        <taxon>Rhodobacterales</taxon>
        <taxon>Paracoccaceae</taxon>
        <taxon>Paracoccus</taxon>
    </lineage>
</organism>